<reference evidence="5" key="1">
    <citation type="submission" date="2021-04" db="EMBL/GenBank/DDBJ databases">
        <title>A novel Synergistetes isolate from a pyrite-forming mixed culture.</title>
        <authorList>
            <person name="Bunk B."/>
            <person name="Sproer C."/>
            <person name="Spring S."/>
            <person name="Pester M."/>
        </authorList>
    </citation>
    <scope>NUCLEOTIDE SEQUENCE [LARGE SCALE GENOMIC DNA]</scope>
    <source>
        <strain evidence="5">J.5.4.2-T.3.5.2</strain>
    </source>
</reference>
<name>A0A9Q7AA36_9BACT</name>
<dbReference type="RefSeq" id="WP_274374533.1">
    <property type="nucleotide sequence ID" value="NZ_CP072943.1"/>
</dbReference>
<feature type="chain" id="PRO_5040153330" evidence="2">
    <location>
        <begin position="30"/>
        <end position="514"/>
    </location>
</feature>
<evidence type="ECO:0000256" key="1">
    <source>
        <dbReference type="SAM" id="MobiDB-lite"/>
    </source>
</evidence>
<dbReference type="PANTHER" id="PTHR30535">
    <property type="entry name" value="VITAMIN B12-BINDING PROTEIN"/>
    <property type="match status" value="1"/>
</dbReference>
<sequence length="514" mass="54507">MKKTLSLLLSMTFILALFVGCITSNVASGETPNTGPSEPAKSHAGTYKGTAPGYHGELGVTVVLDETGKIVSVAVNEGHGETKNIGTVAINKIPDAIVAAQSLKVDAISGATVTGDAIIAAVAVALRSAGLNPADYSYTEIVAAEEASSTLNPDAMPAKAPITGTMKLKDAKGREVMLDLPVSTYAISTMDLIDYIIPLLGEEAFHKLVGSGQSGSHSLQTYAKLYTPIVGNYAEHVGQISDHNAPFDLEMLLAMDPDVLIVNSAMGAHRYALEIEPQLTAAGIPIVLVDVPGKEFTTSAQSTVRLLGQIFGKEERADEVASFLDEQFALIASKNLADRADKPTVYYEKSGYSEVFGSTSSSRSGWGTVIAAAGGENIADPILLESTAGKGGSNTLDPEYVLQSDPDYIILSGSGLGWMDNMPGATLPPPSFDIVNRTGWSTLRAVKGNNVYELAHAASRSIYGFHACLKLATVFYPEAFKDVDPDAVMSEFFDRFMLVDSDVTVWWHRLGESK</sequence>
<evidence type="ECO:0000313" key="5">
    <source>
        <dbReference type="Proteomes" id="UP000671879"/>
    </source>
</evidence>
<dbReference type="InterPro" id="IPR050902">
    <property type="entry name" value="ABC_Transporter_SBP"/>
</dbReference>
<dbReference type="InterPro" id="IPR002491">
    <property type="entry name" value="ABC_transptr_periplasmic_BD"/>
</dbReference>
<dbReference type="GO" id="GO:0010181">
    <property type="term" value="F:FMN binding"/>
    <property type="evidence" value="ECO:0007669"/>
    <property type="project" value="InterPro"/>
</dbReference>
<keyword evidence="2" id="KW-0732">Signal</keyword>
<evidence type="ECO:0000313" key="4">
    <source>
        <dbReference type="EMBL" id="QTX33255.1"/>
    </source>
</evidence>
<dbReference type="Pfam" id="PF01497">
    <property type="entry name" value="Peripla_BP_2"/>
    <property type="match status" value="1"/>
</dbReference>
<dbReference type="AlphaFoldDB" id="A0A9Q7AA36"/>
<accession>A0A9Q7AA36</accession>
<dbReference type="GO" id="GO:0016020">
    <property type="term" value="C:membrane"/>
    <property type="evidence" value="ECO:0007669"/>
    <property type="project" value="InterPro"/>
</dbReference>
<dbReference type="Gene3D" id="3.90.1010.20">
    <property type="match status" value="1"/>
</dbReference>
<dbReference type="PROSITE" id="PS51257">
    <property type="entry name" value="PROKAR_LIPOPROTEIN"/>
    <property type="match status" value="1"/>
</dbReference>
<dbReference type="Pfam" id="PF04205">
    <property type="entry name" value="FMN_bind"/>
    <property type="match status" value="1"/>
</dbReference>
<dbReference type="EMBL" id="CP072943">
    <property type="protein sequence ID" value="QTX33255.1"/>
    <property type="molecule type" value="Genomic_DNA"/>
</dbReference>
<dbReference type="SUPFAM" id="SSF53807">
    <property type="entry name" value="Helical backbone' metal receptor"/>
    <property type="match status" value="1"/>
</dbReference>
<dbReference type="InterPro" id="IPR007329">
    <property type="entry name" value="FMN-bd"/>
</dbReference>
<dbReference type="PANTHER" id="PTHR30535:SF34">
    <property type="entry name" value="MOLYBDATE-BINDING PROTEIN MOLA"/>
    <property type="match status" value="1"/>
</dbReference>
<evidence type="ECO:0000256" key="2">
    <source>
        <dbReference type="SAM" id="SignalP"/>
    </source>
</evidence>
<evidence type="ECO:0000259" key="3">
    <source>
        <dbReference type="PROSITE" id="PS50983"/>
    </source>
</evidence>
<dbReference type="KEGG" id="aram:KAR29_05035"/>
<dbReference type="Gene3D" id="3.40.50.1980">
    <property type="entry name" value="Nitrogenase molybdenum iron protein domain"/>
    <property type="match status" value="2"/>
</dbReference>
<feature type="region of interest" description="Disordered" evidence="1">
    <location>
        <begin position="29"/>
        <end position="48"/>
    </location>
</feature>
<dbReference type="SMART" id="SM00900">
    <property type="entry name" value="FMN_bind"/>
    <property type="match status" value="1"/>
</dbReference>
<keyword evidence="5" id="KW-1185">Reference proteome</keyword>
<protein>
    <submittedName>
        <fullName evidence="4">ABC transporter substrate-binding protein</fullName>
    </submittedName>
</protein>
<proteinExistence type="predicted"/>
<feature type="signal peptide" evidence="2">
    <location>
        <begin position="1"/>
        <end position="29"/>
    </location>
</feature>
<feature type="domain" description="Fe/B12 periplasmic-binding" evidence="3">
    <location>
        <begin position="185"/>
        <end position="487"/>
    </location>
</feature>
<dbReference type="PROSITE" id="PS50983">
    <property type="entry name" value="FE_B12_PBP"/>
    <property type="match status" value="1"/>
</dbReference>
<dbReference type="Proteomes" id="UP000671879">
    <property type="component" value="Chromosome"/>
</dbReference>
<gene>
    <name evidence="4" type="ORF">KAR29_05035</name>
</gene>
<organism evidence="4 5">
    <name type="scientific">Aminithiophilus ramosus</name>
    <dbReference type="NCBI Taxonomy" id="3029084"/>
    <lineage>
        <taxon>Bacteria</taxon>
        <taxon>Thermotogati</taxon>
        <taxon>Synergistota</taxon>
        <taxon>Synergistia</taxon>
        <taxon>Synergistales</taxon>
        <taxon>Aminithiophilaceae</taxon>
        <taxon>Aminithiophilus</taxon>
    </lineage>
</organism>